<dbReference type="Proteomes" id="UP000660680">
    <property type="component" value="Unassembled WGS sequence"/>
</dbReference>
<proteinExistence type="predicted"/>
<accession>A0A918GNE0</accession>
<dbReference type="EMBL" id="BMRB01000005">
    <property type="protein sequence ID" value="GGS49130.1"/>
    <property type="molecule type" value="Genomic_DNA"/>
</dbReference>
<keyword evidence="3" id="KW-1185">Reference proteome</keyword>
<gene>
    <name evidence="2" type="ORF">GCM10010171_50290</name>
</gene>
<comment type="caution">
    <text evidence="2">The sequence shown here is derived from an EMBL/GenBank/DDBJ whole genome shotgun (WGS) entry which is preliminary data.</text>
</comment>
<dbReference type="AlphaFoldDB" id="A0A918GNE0"/>
<organism evidence="2 3">
    <name type="scientific">Actinokineospora fastidiosa</name>
    <dbReference type="NCBI Taxonomy" id="1816"/>
    <lineage>
        <taxon>Bacteria</taxon>
        <taxon>Bacillati</taxon>
        <taxon>Actinomycetota</taxon>
        <taxon>Actinomycetes</taxon>
        <taxon>Pseudonocardiales</taxon>
        <taxon>Pseudonocardiaceae</taxon>
        <taxon>Actinokineospora</taxon>
    </lineage>
</organism>
<feature type="region of interest" description="Disordered" evidence="1">
    <location>
        <begin position="71"/>
        <end position="101"/>
    </location>
</feature>
<sequence length="101" mass="10508">MPVLPARLALVADHLAALADADPAGLGGHRGHPVLGWSQDEIVTGLPGPHAMLSLAVAKPAEVRPRRLAVRVGDHRQPQRSHLIRPGRSGQTGPAAPARPA</sequence>
<dbReference type="RefSeq" id="WP_189213052.1">
    <property type="nucleotide sequence ID" value="NZ_BMRB01000005.1"/>
</dbReference>
<reference evidence="2" key="2">
    <citation type="submission" date="2020-09" db="EMBL/GenBank/DDBJ databases">
        <authorList>
            <person name="Sun Q."/>
            <person name="Ohkuma M."/>
        </authorList>
    </citation>
    <scope>NUCLEOTIDE SEQUENCE</scope>
    <source>
        <strain evidence="2">JCM 3276</strain>
    </source>
</reference>
<protein>
    <submittedName>
        <fullName evidence="2">Uncharacterized protein</fullName>
    </submittedName>
</protein>
<evidence type="ECO:0000313" key="2">
    <source>
        <dbReference type="EMBL" id="GGS49130.1"/>
    </source>
</evidence>
<reference evidence="2" key="1">
    <citation type="journal article" date="2014" name="Int. J. Syst. Evol. Microbiol.">
        <title>Complete genome sequence of Corynebacterium casei LMG S-19264T (=DSM 44701T), isolated from a smear-ripened cheese.</title>
        <authorList>
            <consortium name="US DOE Joint Genome Institute (JGI-PGF)"/>
            <person name="Walter F."/>
            <person name="Albersmeier A."/>
            <person name="Kalinowski J."/>
            <person name="Ruckert C."/>
        </authorList>
    </citation>
    <scope>NUCLEOTIDE SEQUENCE</scope>
    <source>
        <strain evidence="2">JCM 3276</strain>
    </source>
</reference>
<name>A0A918GNE0_9PSEU</name>
<evidence type="ECO:0000313" key="3">
    <source>
        <dbReference type="Proteomes" id="UP000660680"/>
    </source>
</evidence>
<evidence type="ECO:0000256" key="1">
    <source>
        <dbReference type="SAM" id="MobiDB-lite"/>
    </source>
</evidence>